<organism evidence="8 9">
    <name type="scientific">Labrys miyagiensis</name>
    <dbReference type="NCBI Taxonomy" id="346912"/>
    <lineage>
        <taxon>Bacteria</taxon>
        <taxon>Pseudomonadati</taxon>
        <taxon>Pseudomonadota</taxon>
        <taxon>Alphaproteobacteria</taxon>
        <taxon>Hyphomicrobiales</taxon>
        <taxon>Xanthobacteraceae</taxon>
        <taxon>Labrys</taxon>
    </lineage>
</organism>
<evidence type="ECO:0000259" key="7">
    <source>
        <dbReference type="Pfam" id="PF08281"/>
    </source>
</evidence>
<reference evidence="9" key="1">
    <citation type="journal article" date="2019" name="Int. J. Syst. Evol. Microbiol.">
        <title>The Global Catalogue of Microorganisms (GCM) 10K type strain sequencing project: providing services to taxonomists for standard genome sequencing and annotation.</title>
        <authorList>
            <consortium name="The Broad Institute Genomics Platform"/>
            <consortium name="The Broad Institute Genome Sequencing Center for Infectious Disease"/>
            <person name="Wu L."/>
            <person name="Ma J."/>
        </authorList>
    </citation>
    <scope>NUCLEOTIDE SEQUENCE [LARGE SCALE GENOMIC DNA]</scope>
    <source>
        <strain evidence="9">NBRC 101365</strain>
    </source>
</reference>
<dbReference type="InterPro" id="IPR014284">
    <property type="entry name" value="RNA_pol_sigma-70_dom"/>
</dbReference>
<protein>
    <submittedName>
        <fullName evidence="8">DNA-directed RNA polymerase sigma-70 factor</fullName>
    </submittedName>
</protein>
<dbReference type="Gene3D" id="1.10.1740.10">
    <property type="match status" value="1"/>
</dbReference>
<dbReference type="InterPro" id="IPR013324">
    <property type="entry name" value="RNA_pol_sigma_r3/r4-like"/>
</dbReference>
<feature type="domain" description="RNA polymerase sigma factor 70 region 4 type 2" evidence="7">
    <location>
        <begin position="130"/>
        <end position="183"/>
    </location>
</feature>
<evidence type="ECO:0000256" key="2">
    <source>
        <dbReference type="ARBA" id="ARBA00023015"/>
    </source>
</evidence>
<evidence type="ECO:0000256" key="4">
    <source>
        <dbReference type="ARBA" id="ARBA00023125"/>
    </source>
</evidence>
<keyword evidence="2" id="KW-0805">Transcription regulation</keyword>
<sequence length="321" mass="36391">MDHGDLAPTKEANEAEIVIAAINGCTTSLTLLFERYRPRLYAAAVALLGYSGDAEDAVHDTFLTVLGRLHQLREPAAIGGWLHAILKNQCLMHRRRAWPQARLDEAARFLGQMSEAESIESTIQIRKLRDWVWTALQDLPEPQRATVILRYFSCCNSYEEMSAILGVPIGTIRSRLFEAKTRLSKVLLALADKHHDEHEVCLSNRQAFYREAFRELYRGRRDDFLAHYADDLQLIWSTGTRSVGRAHLDVEVDDDLHTGVRIAPLRIMASGNLTVIEGAFINPPESPDHCPPGCVLVMREGTFQVSRLHIHLAPRQMRYEE</sequence>
<keyword evidence="3" id="KW-0731">Sigma factor</keyword>
<dbReference type="InterPro" id="IPR039425">
    <property type="entry name" value="RNA_pol_sigma-70-like"/>
</dbReference>
<dbReference type="Gene3D" id="1.10.10.10">
    <property type="entry name" value="Winged helix-like DNA-binding domain superfamily/Winged helix DNA-binding domain"/>
    <property type="match status" value="1"/>
</dbReference>
<dbReference type="InterPro" id="IPR013249">
    <property type="entry name" value="RNA_pol_sigma70_r4_t2"/>
</dbReference>
<evidence type="ECO:0000256" key="3">
    <source>
        <dbReference type="ARBA" id="ARBA00023082"/>
    </source>
</evidence>
<dbReference type="SUPFAM" id="SSF88659">
    <property type="entry name" value="Sigma3 and sigma4 domains of RNA polymerase sigma factors"/>
    <property type="match status" value="1"/>
</dbReference>
<evidence type="ECO:0000313" key="9">
    <source>
        <dbReference type="Proteomes" id="UP001156882"/>
    </source>
</evidence>
<proteinExistence type="inferred from homology"/>
<dbReference type="PANTHER" id="PTHR43133">
    <property type="entry name" value="RNA POLYMERASE ECF-TYPE SIGMA FACTO"/>
    <property type="match status" value="1"/>
</dbReference>
<dbReference type="Pfam" id="PF04542">
    <property type="entry name" value="Sigma70_r2"/>
    <property type="match status" value="1"/>
</dbReference>
<dbReference type="CDD" id="cd06171">
    <property type="entry name" value="Sigma70_r4"/>
    <property type="match status" value="1"/>
</dbReference>
<evidence type="ECO:0000256" key="1">
    <source>
        <dbReference type="ARBA" id="ARBA00010641"/>
    </source>
</evidence>
<dbReference type="RefSeq" id="WP_284311063.1">
    <property type="nucleotide sequence ID" value="NZ_BSPC01000010.1"/>
</dbReference>
<keyword evidence="5" id="KW-0804">Transcription</keyword>
<feature type="domain" description="RNA polymerase sigma-70 region 2" evidence="6">
    <location>
        <begin position="32"/>
        <end position="98"/>
    </location>
</feature>
<evidence type="ECO:0000256" key="5">
    <source>
        <dbReference type="ARBA" id="ARBA00023163"/>
    </source>
</evidence>
<gene>
    <name evidence="8" type="ORF">GCM10007874_12590</name>
</gene>
<evidence type="ECO:0000259" key="6">
    <source>
        <dbReference type="Pfam" id="PF04542"/>
    </source>
</evidence>
<comment type="similarity">
    <text evidence="1">Belongs to the sigma-70 factor family. ECF subfamily.</text>
</comment>
<dbReference type="InterPro" id="IPR013325">
    <property type="entry name" value="RNA_pol_sigma_r2"/>
</dbReference>
<evidence type="ECO:0000313" key="8">
    <source>
        <dbReference type="EMBL" id="GLS18243.1"/>
    </source>
</evidence>
<keyword evidence="8" id="KW-0240">DNA-directed RNA polymerase</keyword>
<dbReference type="NCBIfam" id="TIGR02937">
    <property type="entry name" value="sigma70-ECF"/>
    <property type="match status" value="1"/>
</dbReference>
<name>A0ABQ6CCZ1_9HYPH</name>
<comment type="caution">
    <text evidence="8">The sequence shown here is derived from an EMBL/GenBank/DDBJ whole genome shotgun (WGS) entry which is preliminary data.</text>
</comment>
<dbReference type="PANTHER" id="PTHR43133:SF8">
    <property type="entry name" value="RNA POLYMERASE SIGMA FACTOR HI_1459-RELATED"/>
    <property type="match status" value="1"/>
</dbReference>
<dbReference type="SUPFAM" id="SSF88946">
    <property type="entry name" value="Sigma2 domain of RNA polymerase sigma factors"/>
    <property type="match status" value="1"/>
</dbReference>
<dbReference type="InterPro" id="IPR007627">
    <property type="entry name" value="RNA_pol_sigma70_r2"/>
</dbReference>
<accession>A0ABQ6CCZ1</accession>
<dbReference type="EMBL" id="BSPC01000010">
    <property type="protein sequence ID" value="GLS18243.1"/>
    <property type="molecule type" value="Genomic_DNA"/>
</dbReference>
<dbReference type="Pfam" id="PF08281">
    <property type="entry name" value="Sigma70_r4_2"/>
    <property type="match status" value="1"/>
</dbReference>
<dbReference type="InterPro" id="IPR036388">
    <property type="entry name" value="WH-like_DNA-bd_sf"/>
</dbReference>
<dbReference type="Proteomes" id="UP001156882">
    <property type="component" value="Unassembled WGS sequence"/>
</dbReference>
<keyword evidence="4" id="KW-0238">DNA-binding</keyword>
<keyword evidence="9" id="KW-1185">Reference proteome</keyword>
<dbReference type="GO" id="GO:0000428">
    <property type="term" value="C:DNA-directed RNA polymerase complex"/>
    <property type="evidence" value="ECO:0007669"/>
    <property type="project" value="UniProtKB-KW"/>
</dbReference>